<dbReference type="GO" id="GO:0005737">
    <property type="term" value="C:cytoplasm"/>
    <property type="evidence" value="ECO:0007669"/>
    <property type="project" value="TreeGrafter"/>
</dbReference>
<dbReference type="GO" id="GO:0009225">
    <property type="term" value="P:nucleotide-sugar metabolic process"/>
    <property type="evidence" value="ECO:0007669"/>
    <property type="project" value="TreeGrafter"/>
</dbReference>
<evidence type="ECO:0000256" key="3">
    <source>
        <dbReference type="ARBA" id="ARBA00022801"/>
    </source>
</evidence>
<evidence type="ECO:0000256" key="2">
    <source>
        <dbReference type="ARBA" id="ARBA00012255"/>
    </source>
</evidence>
<comment type="similarity">
    <text evidence="1">Belongs to the poly(ADP-ribose) glycohydrolase family.</text>
</comment>
<evidence type="ECO:0000259" key="6">
    <source>
        <dbReference type="Pfam" id="PF20811"/>
    </source>
</evidence>
<proteinExistence type="inferred from homology"/>
<dbReference type="GO" id="GO:0005975">
    <property type="term" value="P:carbohydrate metabolic process"/>
    <property type="evidence" value="ECO:0007669"/>
    <property type="project" value="InterPro"/>
</dbReference>
<dbReference type="GO" id="GO:0005634">
    <property type="term" value="C:nucleus"/>
    <property type="evidence" value="ECO:0007669"/>
    <property type="project" value="TreeGrafter"/>
</dbReference>
<keyword evidence="8" id="KW-1185">Reference proteome</keyword>
<dbReference type="EMBL" id="JBGBPQ010000013">
    <property type="protein sequence ID" value="KAL1511674.1"/>
    <property type="molecule type" value="Genomic_DNA"/>
</dbReference>
<dbReference type="PANTHER" id="PTHR12837:SF0">
    <property type="entry name" value="POLY(ADP-RIBOSE) GLYCOHYDROLASE"/>
    <property type="match status" value="1"/>
</dbReference>
<gene>
    <name evidence="7" type="ORF">AB1Y20_004964</name>
</gene>
<dbReference type="InterPro" id="IPR048362">
    <property type="entry name" value="PARG_helical"/>
</dbReference>
<evidence type="ECO:0000256" key="4">
    <source>
        <dbReference type="PIRSR" id="PIRSR607724-1"/>
    </source>
</evidence>
<dbReference type="GO" id="GO:1990966">
    <property type="term" value="P:ATP generation from poly-ADP-D-ribose"/>
    <property type="evidence" value="ECO:0007669"/>
    <property type="project" value="TreeGrafter"/>
</dbReference>
<dbReference type="GO" id="GO:0004649">
    <property type="term" value="F:poly(ADP-ribose) glycohydrolase activity"/>
    <property type="evidence" value="ECO:0007669"/>
    <property type="project" value="UniProtKB-EC"/>
</dbReference>
<sequence>MCEPLPRLPLPSDDAEEWSRVVRVLSAPLTTPAQLDAALSALGPHRCSFFSTVPSTAAAAAFDFAAFFHSALPTLVRLALLMPSLFAQAAPPVAPSRAACVAEGALHELRVELSHAQCACLLAHSFRHGEPPHLSRLCVHCLFSGTAASPASALCFLQYFAHLGAHGVPAGVLTFVRRGYRPGRPPWAWEASGAPLCAVRLSDGPIEESAADVHVDFANAYVGGGVMTGDFAREELLFLMKPELMVAMALEGRMADTEMVCVRGAVQTCLTRGYGSSFEFGGACDGGASRAVPADVVAIDAVRGGGPAVSEAAMLRDMNKARIAFDGAAEVATGHWGCGAYGNNHDLMFLKQWLAASDAGVRTLHYHDFDRKQSHNIVPLVRKLQHLTVREAWAFLRQLTADLAPFDVATFSRRMDDVAVGRIQVPGAPPAATRTWKAPRN</sequence>
<evidence type="ECO:0000313" key="7">
    <source>
        <dbReference type="EMBL" id="KAL1511674.1"/>
    </source>
</evidence>
<evidence type="ECO:0000259" key="5">
    <source>
        <dbReference type="Pfam" id="PF05028"/>
    </source>
</evidence>
<dbReference type="InterPro" id="IPR046372">
    <property type="entry name" value="PARG_cat_C"/>
</dbReference>
<keyword evidence="3" id="KW-0378">Hydrolase</keyword>
<dbReference type="PANTHER" id="PTHR12837">
    <property type="entry name" value="POLY ADP-RIBOSE GLYCOHYDROLASE"/>
    <property type="match status" value="1"/>
</dbReference>
<evidence type="ECO:0000256" key="1">
    <source>
        <dbReference type="ARBA" id="ARBA00009545"/>
    </source>
</evidence>
<feature type="active site" evidence="4">
    <location>
        <position position="235"/>
    </location>
</feature>
<dbReference type="GO" id="GO:0006282">
    <property type="term" value="P:regulation of DNA repair"/>
    <property type="evidence" value="ECO:0007669"/>
    <property type="project" value="InterPro"/>
</dbReference>
<dbReference type="EC" id="3.2.1.143" evidence="2"/>
<reference evidence="7 8" key="1">
    <citation type="journal article" date="2024" name="Science">
        <title>Giant polyketide synthase enzymes in the biosynthesis of giant marine polyether toxins.</title>
        <authorList>
            <person name="Fallon T.R."/>
            <person name="Shende V.V."/>
            <person name="Wierzbicki I.H."/>
            <person name="Pendleton A.L."/>
            <person name="Watervoot N.F."/>
            <person name="Auber R.P."/>
            <person name="Gonzalez D.J."/>
            <person name="Wisecaver J.H."/>
            <person name="Moore B.S."/>
        </authorList>
    </citation>
    <scope>NUCLEOTIDE SEQUENCE [LARGE SCALE GENOMIC DNA]</scope>
    <source>
        <strain evidence="7 8">12B1</strain>
    </source>
</reference>
<dbReference type="AlphaFoldDB" id="A0AB34J2U1"/>
<dbReference type="Pfam" id="PF05028">
    <property type="entry name" value="PARG_cat_C"/>
    <property type="match status" value="1"/>
</dbReference>
<protein>
    <recommendedName>
        <fullName evidence="2">poly(ADP-ribose) glycohydrolase</fullName>
        <ecNumber evidence="2">3.2.1.143</ecNumber>
    </recommendedName>
</protein>
<feature type="domain" description="PARG catalytic Macro" evidence="5">
    <location>
        <begin position="189"/>
        <end position="374"/>
    </location>
</feature>
<evidence type="ECO:0000313" key="8">
    <source>
        <dbReference type="Proteomes" id="UP001515480"/>
    </source>
</evidence>
<name>A0AB34J2U1_PRYPA</name>
<dbReference type="Proteomes" id="UP001515480">
    <property type="component" value="Unassembled WGS sequence"/>
</dbReference>
<accession>A0AB34J2U1</accession>
<feature type="active site" evidence="4">
    <location>
        <position position="234"/>
    </location>
</feature>
<dbReference type="InterPro" id="IPR007724">
    <property type="entry name" value="Poly_GlycHdrlase"/>
</dbReference>
<organism evidence="7 8">
    <name type="scientific">Prymnesium parvum</name>
    <name type="common">Toxic golden alga</name>
    <dbReference type="NCBI Taxonomy" id="97485"/>
    <lineage>
        <taxon>Eukaryota</taxon>
        <taxon>Haptista</taxon>
        <taxon>Haptophyta</taxon>
        <taxon>Prymnesiophyceae</taxon>
        <taxon>Prymnesiales</taxon>
        <taxon>Prymnesiaceae</taxon>
        <taxon>Prymnesium</taxon>
    </lineage>
</organism>
<dbReference type="Pfam" id="PF20811">
    <property type="entry name" value="PARG_cat_N"/>
    <property type="match status" value="1"/>
</dbReference>
<feature type="domain" description="PARG helical" evidence="6">
    <location>
        <begin position="66"/>
        <end position="177"/>
    </location>
</feature>
<feature type="active site" evidence="4">
    <location>
        <position position="216"/>
    </location>
</feature>
<comment type="caution">
    <text evidence="7">The sequence shown here is derived from an EMBL/GenBank/DDBJ whole genome shotgun (WGS) entry which is preliminary data.</text>
</comment>